<feature type="transmembrane region" description="Helical" evidence="1">
    <location>
        <begin position="44"/>
        <end position="63"/>
    </location>
</feature>
<dbReference type="PANTHER" id="PTHR13219">
    <property type="entry name" value="TRANSMEMBRANE PROTEIN 94"/>
    <property type="match status" value="1"/>
</dbReference>
<dbReference type="InterPro" id="IPR023298">
    <property type="entry name" value="ATPase_P-typ_TM_dom_sf"/>
</dbReference>
<protein>
    <submittedName>
        <fullName evidence="2">Uncharacterized protein KIAA0195like [Nasonia vitripennis]</fullName>
    </submittedName>
</protein>
<proteinExistence type="predicted"/>
<feature type="transmembrane region" description="Helical" evidence="1">
    <location>
        <begin position="1050"/>
        <end position="1068"/>
    </location>
</feature>
<dbReference type="InterPro" id="IPR039720">
    <property type="entry name" value="TMEM94"/>
</dbReference>
<sequence>MHKGLSTHEALDQLLKESASLLSTYGKFELQELVWSCLSPTTSLFPITNIFWAILCIAILAVSRCTYHLVLFGFLILNLILIVSESLLTRKEIFRRTDFILNKVQDHSKEISEWSKDNYPNLNTPYSSSIKLQWTQRDGYKVNLPWSLLVKGDLIYLRPGQEAPGLCKSLHHSTLTLKSEEIFRIKSESSSKTTNQPEFKTPLPPEPFLLVETPYVEQLKLIFKADKSDKYPTSLLYKYAFFLFIHIPCHRILPLSSILFIIVALIHWNLGFVDLNIILCSFAGIIIPLVPFVFPTVWILSNAWAYARLHKIFHSLRHLKINDPFEGLHELRHQNKIAPGILETLGPFISIIFGSGEYLFRKKNLVRSFGSISALGCTDKKGILSWPNKSAEKIFMLVRDRDKSSGVSSEILNITPNHSDPFHVEFDDPSWINFSESLKPIGLNILLNTCHLSTQEKYNNFFYHLKYDAQVEAPIASRGCLCQLSKKIGFKIEDIISNKFNITSHIQTFHSVSNKLSEKIKFPIPHLLSVITQDKVFKSNQLFSQGSADLLLNSCRDFWCGDDLEPLKEDIRKKILDFYKRASLTSYCTAFSYKPITIPLKEWKEEKYLRISDKCCKHQWEYSVYTEEPPQIQEDMIIRENDDDFLSPADCLEIQCNQTFLGMVQLEYQPMIYIIQLIELLEKACIRFVHFSRENELRSRVFNEKMGLESGWNCHISLKSGVTQDKKQNRIFDFEGLTGNQDRHDRNKVDFYKRLSLPINPFRPAWFLDLPKWQECNSVNQKKFYDEELQSNKSDDDPYGYEMPNRAQLPTGIENIRPHLQNMDDVPLLVSLFTDCTSETTKEMVKIMQEYEEVVCVFGSSANLKNLSVFMQANASLAIEPLYPQICQTSTVYVPPKNSGPSPLEISRILNSIPTCLSFEMKDEVSIFHLIKESRQFVLSFVNCMKFWIASCCLISSLQLCMFCSVFEPFISTPEAIWLSLVFIPLLSLSLQRSRPDNDLMLISTGKNLITKDYKEAFKSYGGRFIPAFFFLLSSALQKQISMEVRYPDNIFLEIYLILISLSCLYPFHQIWIKFYNPVWIIVTLFLFTIRVSTDLLLRESYPPLTKVPMGSWITWSIGLVLIILLNEIIKYYEIKSNVRHQKRARLDFGTKLGINSPF</sequence>
<feature type="transmembrane region" description="Helical" evidence="1">
    <location>
        <begin position="1113"/>
        <end position="1133"/>
    </location>
</feature>
<feature type="transmembrane region" description="Helical" evidence="1">
    <location>
        <begin position="252"/>
        <end position="270"/>
    </location>
</feature>
<feature type="transmembrane region" description="Helical" evidence="1">
    <location>
        <begin position="276"/>
        <end position="300"/>
    </location>
</feature>
<dbReference type="OrthoDB" id="5568754at2759"/>
<feature type="transmembrane region" description="Helical" evidence="1">
    <location>
        <begin position="1075"/>
        <end position="1093"/>
    </location>
</feature>
<dbReference type="PANTHER" id="PTHR13219:SF6">
    <property type="entry name" value="TRANSMEMBRANE PROTEIN 94"/>
    <property type="match status" value="1"/>
</dbReference>
<organism evidence="2">
    <name type="scientific">Lepeophtheirus salmonis</name>
    <name type="common">Salmon louse</name>
    <name type="synonym">Caligus salmonis</name>
    <dbReference type="NCBI Taxonomy" id="72036"/>
    <lineage>
        <taxon>Eukaryota</taxon>
        <taxon>Metazoa</taxon>
        <taxon>Ecdysozoa</taxon>
        <taxon>Arthropoda</taxon>
        <taxon>Crustacea</taxon>
        <taxon>Multicrustacea</taxon>
        <taxon>Hexanauplia</taxon>
        <taxon>Copepoda</taxon>
        <taxon>Siphonostomatoida</taxon>
        <taxon>Caligidae</taxon>
        <taxon>Lepeophtheirus</taxon>
    </lineage>
</organism>
<evidence type="ECO:0000256" key="1">
    <source>
        <dbReference type="SAM" id="Phobius"/>
    </source>
</evidence>
<accession>A0A0K2UWX1</accession>
<keyword evidence="1" id="KW-0812">Transmembrane</keyword>
<feature type="transmembrane region" description="Helical" evidence="1">
    <location>
        <begin position="1021"/>
        <end position="1038"/>
    </location>
</feature>
<dbReference type="AlphaFoldDB" id="A0A0K2UWX1"/>
<dbReference type="SUPFAM" id="SSF81665">
    <property type="entry name" value="Calcium ATPase, transmembrane domain M"/>
    <property type="match status" value="1"/>
</dbReference>
<dbReference type="EMBL" id="HACA01025006">
    <property type="protein sequence ID" value="CDW42367.1"/>
    <property type="molecule type" value="Transcribed_RNA"/>
</dbReference>
<feature type="transmembrane region" description="Helical" evidence="1">
    <location>
        <begin position="976"/>
        <end position="992"/>
    </location>
</feature>
<keyword evidence="1" id="KW-1133">Transmembrane helix</keyword>
<keyword evidence="1" id="KW-0472">Membrane</keyword>
<reference evidence="2" key="1">
    <citation type="submission" date="2014-05" db="EMBL/GenBank/DDBJ databases">
        <authorList>
            <person name="Chronopoulou M."/>
        </authorList>
    </citation>
    <scope>NUCLEOTIDE SEQUENCE</scope>
    <source>
        <tissue evidence="2">Whole organism</tissue>
    </source>
</reference>
<evidence type="ECO:0000313" key="2">
    <source>
        <dbReference type="EMBL" id="CDW42367.1"/>
    </source>
</evidence>
<name>A0A0K2UWX1_LEPSM</name>
<feature type="transmembrane region" description="Helical" evidence="1">
    <location>
        <begin position="69"/>
        <end position="88"/>
    </location>
</feature>